<comment type="subcellular location">
    <subcellularLocation>
        <location evidence="5">Cytoplasm</location>
    </subcellularLocation>
</comment>
<dbReference type="SUPFAM" id="SSF55347">
    <property type="entry name" value="Glyceraldehyde-3-phosphate dehydrogenase-like, C-terminal domain"/>
    <property type="match status" value="1"/>
</dbReference>
<dbReference type="CDD" id="cd23934">
    <property type="entry name" value="AGPR_1_C"/>
    <property type="match status" value="1"/>
</dbReference>
<keyword evidence="2 5" id="KW-0028">Amino-acid biosynthesis</keyword>
<evidence type="ECO:0000256" key="4">
    <source>
        <dbReference type="ARBA" id="ARBA00023002"/>
    </source>
</evidence>
<dbReference type="InterPro" id="IPR050085">
    <property type="entry name" value="AGPR"/>
</dbReference>
<dbReference type="RefSeq" id="WP_029333763.1">
    <property type="nucleotide sequence ID" value="NZ_UGGP01000001.1"/>
</dbReference>
<feature type="domain" description="Semialdehyde dehydrogenase NAD-binding" evidence="7">
    <location>
        <begin position="3"/>
        <end position="139"/>
    </location>
</feature>
<dbReference type="InterPro" id="IPR000706">
    <property type="entry name" value="AGPR_type-1"/>
</dbReference>
<comment type="similarity">
    <text evidence="5">Belongs to the NAGSA dehydrogenase family. Type 1 subfamily.</text>
</comment>
<name>A0A377FX40_9BACL</name>
<dbReference type="NCBIfam" id="TIGR01850">
    <property type="entry name" value="argC"/>
    <property type="match status" value="1"/>
</dbReference>
<dbReference type="PANTHER" id="PTHR32338">
    <property type="entry name" value="N-ACETYL-GAMMA-GLUTAMYL-PHOSPHATE REDUCTASE, CHLOROPLASTIC-RELATED-RELATED"/>
    <property type="match status" value="1"/>
</dbReference>
<proteinExistence type="inferred from homology"/>
<evidence type="ECO:0000259" key="7">
    <source>
        <dbReference type="SMART" id="SM00859"/>
    </source>
</evidence>
<dbReference type="GO" id="GO:0005737">
    <property type="term" value="C:cytoplasm"/>
    <property type="evidence" value="ECO:0007669"/>
    <property type="project" value="UniProtKB-SubCell"/>
</dbReference>
<dbReference type="HAMAP" id="MF_00150">
    <property type="entry name" value="ArgC_type1"/>
    <property type="match status" value="1"/>
</dbReference>
<evidence type="ECO:0000256" key="3">
    <source>
        <dbReference type="ARBA" id="ARBA00022857"/>
    </source>
</evidence>
<comment type="catalytic activity">
    <reaction evidence="5">
        <text>N-acetyl-L-glutamate 5-semialdehyde + phosphate + NADP(+) = N-acetyl-L-glutamyl 5-phosphate + NADPH + H(+)</text>
        <dbReference type="Rhea" id="RHEA:21588"/>
        <dbReference type="ChEBI" id="CHEBI:15378"/>
        <dbReference type="ChEBI" id="CHEBI:29123"/>
        <dbReference type="ChEBI" id="CHEBI:43474"/>
        <dbReference type="ChEBI" id="CHEBI:57783"/>
        <dbReference type="ChEBI" id="CHEBI:57936"/>
        <dbReference type="ChEBI" id="CHEBI:58349"/>
        <dbReference type="EC" id="1.2.1.38"/>
    </reaction>
</comment>
<dbReference type="InterPro" id="IPR023013">
    <property type="entry name" value="AGPR_AS"/>
</dbReference>
<keyword evidence="5" id="KW-0963">Cytoplasm</keyword>
<dbReference type="UniPathway" id="UPA00068">
    <property type="reaction ID" value="UER00108"/>
</dbReference>
<dbReference type="STRING" id="1397694.GCA_000702585_00176"/>
<gene>
    <name evidence="5 8" type="primary">argC</name>
    <name evidence="8" type="ORF">NCTC13163_02751</name>
</gene>
<dbReference type="GO" id="GO:0070401">
    <property type="term" value="F:NADP+ binding"/>
    <property type="evidence" value="ECO:0007669"/>
    <property type="project" value="InterPro"/>
</dbReference>
<keyword evidence="3 5" id="KW-0521">NADP</keyword>
<dbReference type="Gene3D" id="3.40.50.720">
    <property type="entry name" value="NAD(P)-binding Rossmann-like Domain"/>
    <property type="match status" value="1"/>
</dbReference>
<evidence type="ECO:0000313" key="9">
    <source>
        <dbReference type="Proteomes" id="UP000254060"/>
    </source>
</evidence>
<dbReference type="PROSITE" id="PS01224">
    <property type="entry name" value="ARGC"/>
    <property type="match status" value="1"/>
</dbReference>
<protein>
    <recommendedName>
        <fullName evidence="5">N-acetyl-gamma-glutamyl-phosphate reductase</fullName>
        <shortName evidence="5">AGPR</shortName>
        <ecNumber evidence="5">1.2.1.38</ecNumber>
    </recommendedName>
    <alternativeName>
        <fullName evidence="5">N-acetyl-glutamate semialdehyde dehydrogenase</fullName>
        <shortName evidence="5">NAGSA dehydrogenase</shortName>
    </alternativeName>
</protein>
<dbReference type="EC" id="1.2.1.38" evidence="5"/>
<dbReference type="GO" id="GO:0006526">
    <property type="term" value="P:L-arginine biosynthetic process"/>
    <property type="evidence" value="ECO:0007669"/>
    <property type="project" value="UniProtKB-UniRule"/>
</dbReference>
<dbReference type="InterPro" id="IPR058924">
    <property type="entry name" value="AGPR_dimerisation_dom"/>
</dbReference>
<dbReference type="Pfam" id="PF01118">
    <property type="entry name" value="Semialdhyde_dh"/>
    <property type="match status" value="1"/>
</dbReference>
<evidence type="ECO:0000256" key="2">
    <source>
        <dbReference type="ARBA" id="ARBA00022605"/>
    </source>
</evidence>
<organism evidence="8 9">
    <name type="scientific">Exiguobacterium aurantiacum</name>
    <dbReference type="NCBI Taxonomy" id="33987"/>
    <lineage>
        <taxon>Bacteria</taxon>
        <taxon>Bacillati</taxon>
        <taxon>Bacillota</taxon>
        <taxon>Bacilli</taxon>
        <taxon>Bacillales</taxon>
        <taxon>Bacillales Family XII. Incertae Sedis</taxon>
        <taxon>Exiguobacterium</taxon>
    </lineage>
</organism>
<dbReference type="InterPro" id="IPR000534">
    <property type="entry name" value="Semialdehyde_DH_NAD-bd"/>
</dbReference>
<comment type="pathway">
    <text evidence="5">Amino-acid biosynthesis; L-arginine biosynthesis; N(2)-acetyl-L-ornithine from L-glutamate: step 3/4.</text>
</comment>
<evidence type="ECO:0000256" key="5">
    <source>
        <dbReference type="HAMAP-Rule" id="MF_00150"/>
    </source>
</evidence>
<feature type="active site" evidence="5 6">
    <location>
        <position position="147"/>
    </location>
</feature>
<dbReference type="CDD" id="cd17895">
    <property type="entry name" value="AGPR_1_N"/>
    <property type="match status" value="1"/>
</dbReference>
<sequence>MITCGIVGVTGYAGMELLKLISAHPRLQVTCVMSDSSAGEQLSDLYPWMETGALTLEPFNPENLNQLDVLFLATPSGVSSQYIEQLDAFEGVVVDLSGDLRLASEAYTAWYGKVPVNASTQAKAVYGLTEWNRESVKTASWISNPGCYATAVSLGLLPFLKGGLIEPDEIIVSACSGITGAGKALSTKTHHARSNENVQLYKIHTHQHIPEIEQTIQQVTGVEATVSLSTHLLPINRGIMATMHVVPTIDQTEVEWIEVLSRAYGQERFIRVQQGEPEIRTAVGSNYCDLWVYKDERTRRLTIVSVIDNMQKGAAGQAIQNVNARFSFAETLGLSAQPQYI</sequence>
<evidence type="ECO:0000313" key="8">
    <source>
        <dbReference type="EMBL" id="STO09318.1"/>
    </source>
</evidence>
<dbReference type="SMART" id="SM00859">
    <property type="entry name" value="Semialdhyde_dh"/>
    <property type="match status" value="1"/>
</dbReference>
<keyword evidence="1 5" id="KW-0055">Arginine biosynthesis</keyword>
<reference evidence="8 9" key="1">
    <citation type="submission" date="2018-06" db="EMBL/GenBank/DDBJ databases">
        <authorList>
            <consortium name="Pathogen Informatics"/>
            <person name="Doyle S."/>
        </authorList>
    </citation>
    <scope>NUCLEOTIDE SEQUENCE [LARGE SCALE GENOMIC DNA]</scope>
    <source>
        <strain evidence="8 9">NCTC13163</strain>
    </source>
</reference>
<dbReference type="InterPro" id="IPR036291">
    <property type="entry name" value="NAD(P)-bd_dom_sf"/>
</dbReference>
<dbReference type="OrthoDB" id="9801289at2"/>
<keyword evidence="4 5" id="KW-0560">Oxidoreductase</keyword>
<dbReference type="AlphaFoldDB" id="A0A377FX40"/>
<accession>A0A377FX40</accession>
<evidence type="ECO:0000256" key="6">
    <source>
        <dbReference type="PROSITE-ProRule" id="PRU10010"/>
    </source>
</evidence>
<dbReference type="EMBL" id="UGGP01000001">
    <property type="protein sequence ID" value="STO09318.1"/>
    <property type="molecule type" value="Genomic_DNA"/>
</dbReference>
<dbReference type="GO" id="GO:0051287">
    <property type="term" value="F:NAD binding"/>
    <property type="evidence" value="ECO:0007669"/>
    <property type="project" value="InterPro"/>
</dbReference>
<dbReference type="GO" id="GO:0003942">
    <property type="term" value="F:N-acetyl-gamma-glutamyl-phosphate reductase activity"/>
    <property type="evidence" value="ECO:0007669"/>
    <property type="project" value="UniProtKB-UniRule"/>
</dbReference>
<comment type="function">
    <text evidence="5">Catalyzes the NADPH-dependent reduction of N-acetyl-5-glutamyl phosphate to yield N-acetyl-L-glutamate 5-semialdehyde.</text>
</comment>
<dbReference type="PANTHER" id="PTHR32338:SF10">
    <property type="entry name" value="N-ACETYL-GAMMA-GLUTAMYL-PHOSPHATE REDUCTASE, CHLOROPLASTIC-RELATED"/>
    <property type="match status" value="1"/>
</dbReference>
<dbReference type="Pfam" id="PF22698">
    <property type="entry name" value="Semialdhyde_dhC_1"/>
    <property type="match status" value="1"/>
</dbReference>
<dbReference type="SUPFAM" id="SSF51735">
    <property type="entry name" value="NAD(P)-binding Rossmann-fold domains"/>
    <property type="match status" value="1"/>
</dbReference>
<dbReference type="Proteomes" id="UP000254060">
    <property type="component" value="Unassembled WGS sequence"/>
</dbReference>
<dbReference type="Gene3D" id="3.30.360.10">
    <property type="entry name" value="Dihydrodipicolinate Reductase, domain 2"/>
    <property type="match status" value="1"/>
</dbReference>
<evidence type="ECO:0000256" key="1">
    <source>
        <dbReference type="ARBA" id="ARBA00022571"/>
    </source>
</evidence>